<dbReference type="EMBL" id="FWXW01000006">
    <property type="protein sequence ID" value="SMC76692.1"/>
    <property type="molecule type" value="Genomic_DNA"/>
</dbReference>
<dbReference type="PROSITE" id="PS51168">
    <property type="entry name" value="CHORISMATE_MUT_2"/>
    <property type="match status" value="1"/>
</dbReference>
<dbReference type="InterPro" id="IPR045865">
    <property type="entry name" value="ACT-like_dom_sf"/>
</dbReference>
<evidence type="ECO:0000256" key="7">
    <source>
        <dbReference type="ARBA" id="ARBA00014401"/>
    </source>
</evidence>
<evidence type="ECO:0000256" key="12">
    <source>
        <dbReference type="ARBA" id="ARBA00023222"/>
    </source>
</evidence>
<dbReference type="UniPathway" id="UPA00120">
    <property type="reaction ID" value="UER00203"/>
</dbReference>
<evidence type="ECO:0000259" key="21">
    <source>
        <dbReference type="PROSITE" id="PS51168"/>
    </source>
</evidence>
<feature type="domain" description="Prephenate dehydratase" evidence="22">
    <location>
        <begin position="116"/>
        <end position="293"/>
    </location>
</feature>
<evidence type="ECO:0000256" key="10">
    <source>
        <dbReference type="ARBA" id="ARBA00022605"/>
    </source>
</evidence>
<dbReference type="GO" id="GO:0004106">
    <property type="term" value="F:chorismate mutase activity"/>
    <property type="evidence" value="ECO:0007669"/>
    <property type="project" value="UniProtKB-EC"/>
</dbReference>
<feature type="binding site" evidence="19">
    <location>
        <position position="37"/>
    </location>
    <ligand>
        <name>substrate</name>
    </ligand>
</feature>
<evidence type="ECO:0000256" key="11">
    <source>
        <dbReference type="ARBA" id="ARBA00023141"/>
    </source>
</evidence>
<dbReference type="SUPFAM" id="SSF53850">
    <property type="entry name" value="Periplasmic binding protein-like II"/>
    <property type="match status" value="1"/>
</dbReference>
<gene>
    <name evidence="24" type="ORF">SAMN02745168_2402</name>
</gene>
<evidence type="ECO:0000256" key="16">
    <source>
        <dbReference type="ARBA" id="ARBA00031175"/>
    </source>
</evidence>
<keyword evidence="9" id="KW-0963">Cytoplasm</keyword>
<proteinExistence type="predicted"/>
<dbReference type="Proteomes" id="UP000192790">
    <property type="component" value="Unassembled WGS sequence"/>
</dbReference>
<dbReference type="InterPro" id="IPR036979">
    <property type="entry name" value="CM_dom_sf"/>
</dbReference>
<dbReference type="Gene3D" id="3.40.190.10">
    <property type="entry name" value="Periplasmic binding protein-like II"/>
    <property type="match status" value="2"/>
</dbReference>
<dbReference type="PROSITE" id="PS51171">
    <property type="entry name" value="PREPHENATE_DEHYDR_3"/>
    <property type="match status" value="1"/>
</dbReference>
<sequence length="389" mass="43278">MMDKLDCLRGEIDAVDAALTELYERRRELTAQVGEYKRGKGLGVTDPKREAEALAARRALLRDRSLGADLTALFELIMSQSRRQQRLLQDRAGNGATEPSGSPVWREIRRPLERPTVAYQGLPGAYGEEAAALFFGKEASYIHTESFEGVFTVLSQGRADYGVVPIENSSTGAINAVYDLLGKYGFYIVGEQSVRVCHCLLAPRGAVLDGIRQVYSHEQGFFQSEEYLRRYPQWQRIPLLNTAEAARFVAESGDPARAAIASSRAADIYSLTVLAEGINFSDKNSTRFVVVSPGMEIREGADKISALFTLEHESGSLYRALSIFAVSGLNLLKIESRPIPDRSWEYRFFVDFSGRLGEGGMDNVIRELRENSRSFQILGNYRSNMGEAM</sequence>
<keyword evidence="25" id="KW-1185">Reference proteome</keyword>
<evidence type="ECO:0000256" key="6">
    <source>
        <dbReference type="ARBA" id="ARBA00013147"/>
    </source>
</evidence>
<evidence type="ECO:0000259" key="23">
    <source>
        <dbReference type="PROSITE" id="PS51671"/>
    </source>
</evidence>
<comment type="pathway">
    <text evidence="4">Amino-acid biosynthesis; L-phenylalanine biosynthesis; phenylpyruvate from prephenate: step 1/1.</text>
</comment>
<accession>A0A1W2BVR2</accession>
<evidence type="ECO:0000259" key="22">
    <source>
        <dbReference type="PROSITE" id="PS51171"/>
    </source>
</evidence>
<dbReference type="Gene3D" id="3.30.70.260">
    <property type="match status" value="1"/>
</dbReference>
<feature type="binding site" evidence="19">
    <location>
        <position position="85"/>
    </location>
    <ligand>
        <name>substrate</name>
    </ligand>
</feature>
<evidence type="ECO:0000313" key="24">
    <source>
        <dbReference type="EMBL" id="SMC76692.1"/>
    </source>
</evidence>
<keyword evidence="10" id="KW-0028">Amino-acid biosynthesis</keyword>
<dbReference type="GO" id="GO:0046417">
    <property type="term" value="P:chorismate metabolic process"/>
    <property type="evidence" value="ECO:0007669"/>
    <property type="project" value="InterPro"/>
</dbReference>
<dbReference type="SUPFAM" id="SSF55021">
    <property type="entry name" value="ACT-like"/>
    <property type="match status" value="1"/>
</dbReference>
<dbReference type="STRING" id="1122930.SAMN02745168_2402"/>
<dbReference type="RefSeq" id="WP_242942839.1">
    <property type="nucleotide sequence ID" value="NZ_FWXW01000006.1"/>
</dbReference>
<dbReference type="SUPFAM" id="SSF48600">
    <property type="entry name" value="Chorismate mutase II"/>
    <property type="match status" value="1"/>
</dbReference>
<evidence type="ECO:0000256" key="9">
    <source>
        <dbReference type="ARBA" id="ARBA00022490"/>
    </source>
</evidence>
<dbReference type="Pfam" id="PF00800">
    <property type="entry name" value="PDT"/>
    <property type="match status" value="1"/>
</dbReference>
<dbReference type="EC" id="4.2.1.51" evidence="6"/>
<dbReference type="PROSITE" id="PS51671">
    <property type="entry name" value="ACT"/>
    <property type="match status" value="1"/>
</dbReference>
<dbReference type="CDD" id="cd04905">
    <property type="entry name" value="ACT_CM-PDT"/>
    <property type="match status" value="1"/>
</dbReference>
<evidence type="ECO:0000256" key="2">
    <source>
        <dbReference type="ARBA" id="ARBA00002364"/>
    </source>
</evidence>
<dbReference type="InterPro" id="IPR008242">
    <property type="entry name" value="Chor_mutase/pphenate_deHydtase"/>
</dbReference>
<name>A0A1W2BVR2_9FIRM</name>
<evidence type="ECO:0000256" key="14">
    <source>
        <dbReference type="ARBA" id="ARBA00023239"/>
    </source>
</evidence>
<feature type="domain" description="Chorismate mutase" evidence="21">
    <location>
        <begin position="1"/>
        <end position="89"/>
    </location>
</feature>
<feature type="binding site" evidence="19">
    <location>
        <position position="50"/>
    </location>
    <ligand>
        <name>substrate</name>
    </ligand>
</feature>
<comment type="catalytic activity">
    <reaction evidence="18">
        <text>prephenate + H(+) = 3-phenylpyruvate + CO2 + H2O</text>
        <dbReference type="Rhea" id="RHEA:21648"/>
        <dbReference type="ChEBI" id="CHEBI:15377"/>
        <dbReference type="ChEBI" id="CHEBI:15378"/>
        <dbReference type="ChEBI" id="CHEBI:16526"/>
        <dbReference type="ChEBI" id="CHEBI:18005"/>
        <dbReference type="ChEBI" id="CHEBI:29934"/>
        <dbReference type="EC" id="4.2.1.51"/>
    </reaction>
</comment>
<keyword evidence="12" id="KW-0584">Phenylalanine biosynthesis</keyword>
<evidence type="ECO:0000256" key="13">
    <source>
        <dbReference type="ARBA" id="ARBA00023235"/>
    </source>
</evidence>
<comment type="catalytic activity">
    <reaction evidence="1">
        <text>chorismate = prephenate</text>
        <dbReference type="Rhea" id="RHEA:13897"/>
        <dbReference type="ChEBI" id="CHEBI:29748"/>
        <dbReference type="ChEBI" id="CHEBI:29934"/>
        <dbReference type="EC" id="5.4.99.5"/>
    </reaction>
</comment>
<reference evidence="24 25" key="1">
    <citation type="submission" date="2017-04" db="EMBL/GenBank/DDBJ databases">
        <authorList>
            <person name="Afonso C.L."/>
            <person name="Miller P.J."/>
            <person name="Scott M.A."/>
            <person name="Spackman E."/>
            <person name="Goraichik I."/>
            <person name="Dimitrov K.M."/>
            <person name="Suarez D.L."/>
            <person name="Swayne D.E."/>
        </authorList>
    </citation>
    <scope>NUCLEOTIDE SEQUENCE [LARGE SCALE GENOMIC DNA]</scope>
    <source>
        <strain evidence="24 25">DSM 12816</strain>
    </source>
</reference>
<evidence type="ECO:0000256" key="15">
    <source>
        <dbReference type="ARBA" id="ARBA00023268"/>
    </source>
</evidence>
<feature type="binding site" evidence="19">
    <location>
        <position position="81"/>
    </location>
    <ligand>
        <name>substrate</name>
    </ligand>
</feature>
<dbReference type="InterPro" id="IPR002912">
    <property type="entry name" value="ACT_dom"/>
</dbReference>
<dbReference type="InterPro" id="IPR002701">
    <property type="entry name" value="CM_II_prokaryot"/>
</dbReference>
<dbReference type="Pfam" id="PF01817">
    <property type="entry name" value="CM_2"/>
    <property type="match status" value="1"/>
</dbReference>
<protein>
    <recommendedName>
        <fullName evidence="7">Bifunctional chorismate mutase/prephenate dehydratase</fullName>
        <ecNumber evidence="6">4.2.1.51</ecNumber>
    </recommendedName>
    <alternativeName>
        <fullName evidence="17">Chorismate mutase-prephenate dehydratase</fullName>
    </alternativeName>
    <alternativeName>
        <fullName evidence="8">Prephenate dehydratase</fullName>
    </alternativeName>
    <alternativeName>
        <fullName evidence="16">p-protein</fullName>
    </alternativeName>
</protein>
<evidence type="ECO:0000256" key="1">
    <source>
        <dbReference type="ARBA" id="ARBA00000824"/>
    </source>
</evidence>
<evidence type="ECO:0000256" key="20">
    <source>
        <dbReference type="PIRSR" id="PIRSR001500-2"/>
    </source>
</evidence>
<dbReference type="InterPro" id="IPR001086">
    <property type="entry name" value="Preph_deHydtase"/>
</dbReference>
<evidence type="ECO:0000256" key="19">
    <source>
        <dbReference type="PIRSR" id="PIRSR001500-1"/>
    </source>
</evidence>
<dbReference type="PIRSF" id="PIRSF001500">
    <property type="entry name" value="Chor_mut_pdt_Ppr"/>
    <property type="match status" value="1"/>
</dbReference>
<feature type="binding site" evidence="19">
    <location>
        <position position="9"/>
    </location>
    <ligand>
        <name>substrate</name>
    </ligand>
</feature>
<evidence type="ECO:0000256" key="3">
    <source>
        <dbReference type="ARBA" id="ARBA00004496"/>
    </source>
</evidence>
<evidence type="ECO:0000256" key="4">
    <source>
        <dbReference type="ARBA" id="ARBA00004741"/>
    </source>
</evidence>
<keyword evidence="14" id="KW-0456">Lyase</keyword>
<dbReference type="GO" id="GO:0009094">
    <property type="term" value="P:L-phenylalanine biosynthetic process"/>
    <property type="evidence" value="ECO:0007669"/>
    <property type="project" value="UniProtKB-UniPathway"/>
</dbReference>
<feature type="binding site" evidence="19">
    <location>
        <position position="46"/>
    </location>
    <ligand>
        <name>substrate</name>
    </ligand>
</feature>
<dbReference type="PANTHER" id="PTHR21022">
    <property type="entry name" value="PREPHENATE DEHYDRATASE P PROTEIN"/>
    <property type="match status" value="1"/>
</dbReference>
<comment type="pathway">
    <text evidence="5">Metabolic intermediate biosynthesis; prephenate biosynthesis; prephenate from chorismate: step 1/1.</text>
</comment>
<evidence type="ECO:0000256" key="18">
    <source>
        <dbReference type="ARBA" id="ARBA00047848"/>
    </source>
</evidence>
<comment type="subcellular location">
    <subcellularLocation>
        <location evidence="3">Cytoplasm</location>
    </subcellularLocation>
</comment>
<dbReference type="UniPathway" id="UPA00121">
    <property type="reaction ID" value="UER00345"/>
</dbReference>
<dbReference type="GO" id="GO:0005737">
    <property type="term" value="C:cytoplasm"/>
    <property type="evidence" value="ECO:0007669"/>
    <property type="project" value="UniProtKB-SubCell"/>
</dbReference>
<comment type="function">
    <text evidence="2">Catalyzes the Claisen rearrangement of chorismate to prephenate and the decarboxylation/dehydration of prephenate to phenylpyruvate.</text>
</comment>
<feature type="binding site" evidence="19">
    <location>
        <position position="26"/>
    </location>
    <ligand>
        <name>substrate</name>
    </ligand>
</feature>
<dbReference type="PANTHER" id="PTHR21022:SF19">
    <property type="entry name" value="PREPHENATE DEHYDRATASE-RELATED"/>
    <property type="match status" value="1"/>
</dbReference>
<evidence type="ECO:0000256" key="8">
    <source>
        <dbReference type="ARBA" id="ARBA00021872"/>
    </source>
</evidence>
<keyword evidence="11" id="KW-0057">Aromatic amino acid biosynthesis</keyword>
<evidence type="ECO:0000256" key="5">
    <source>
        <dbReference type="ARBA" id="ARBA00004817"/>
    </source>
</evidence>
<keyword evidence="15" id="KW-0511">Multifunctional enzyme</keyword>
<evidence type="ECO:0000313" key="25">
    <source>
        <dbReference type="Proteomes" id="UP000192790"/>
    </source>
</evidence>
<dbReference type="AlphaFoldDB" id="A0A1W2BVR2"/>
<feature type="domain" description="ACT" evidence="23">
    <location>
        <begin position="305"/>
        <end position="382"/>
    </location>
</feature>
<evidence type="ECO:0000256" key="17">
    <source>
        <dbReference type="ARBA" id="ARBA00031520"/>
    </source>
</evidence>
<dbReference type="SMART" id="SM00830">
    <property type="entry name" value="CM_2"/>
    <property type="match status" value="1"/>
</dbReference>
<dbReference type="GO" id="GO:0004664">
    <property type="term" value="F:prephenate dehydratase activity"/>
    <property type="evidence" value="ECO:0007669"/>
    <property type="project" value="UniProtKB-EC"/>
</dbReference>
<dbReference type="InterPro" id="IPR036263">
    <property type="entry name" value="Chorismate_II_sf"/>
</dbReference>
<dbReference type="CDD" id="cd13631">
    <property type="entry name" value="PBP2_Ct-PDT_like"/>
    <property type="match status" value="1"/>
</dbReference>
<organism evidence="24 25">
    <name type="scientific">Papillibacter cinnamivorans DSM 12816</name>
    <dbReference type="NCBI Taxonomy" id="1122930"/>
    <lineage>
        <taxon>Bacteria</taxon>
        <taxon>Bacillati</taxon>
        <taxon>Bacillota</taxon>
        <taxon>Clostridia</taxon>
        <taxon>Eubacteriales</taxon>
        <taxon>Oscillospiraceae</taxon>
        <taxon>Papillibacter</taxon>
    </lineage>
</organism>
<keyword evidence="13" id="KW-0413">Isomerase</keyword>
<dbReference type="Gene3D" id="1.20.59.10">
    <property type="entry name" value="Chorismate mutase"/>
    <property type="match status" value="1"/>
</dbReference>
<feature type="site" description="Essential for prephenate dehydratase activity" evidence="20">
    <location>
        <position position="286"/>
    </location>
</feature>